<gene>
    <name evidence="7" type="ORF">WICPIJ_003710</name>
</gene>
<feature type="transmembrane region" description="Helical" evidence="5">
    <location>
        <begin position="239"/>
        <end position="257"/>
    </location>
</feature>
<feature type="transmembrane region" description="Helical" evidence="5">
    <location>
        <begin position="79"/>
        <end position="96"/>
    </location>
</feature>
<feature type="transmembrane region" description="Helical" evidence="5">
    <location>
        <begin position="102"/>
        <end position="124"/>
    </location>
</feature>
<comment type="subcellular location">
    <subcellularLocation>
        <location evidence="1">Membrane</location>
        <topology evidence="1">Multi-pass membrane protein</topology>
    </subcellularLocation>
</comment>
<evidence type="ECO:0000313" key="8">
    <source>
        <dbReference type="Proteomes" id="UP000774326"/>
    </source>
</evidence>
<dbReference type="OrthoDB" id="2159384at2759"/>
<protein>
    <recommendedName>
        <fullName evidence="6">EXS domain-containing protein</fullName>
    </recommendedName>
</protein>
<feature type="domain" description="EXS" evidence="6">
    <location>
        <begin position="197"/>
        <end position="384"/>
    </location>
</feature>
<keyword evidence="3 5" id="KW-1133">Transmembrane helix</keyword>
<organism evidence="7 8">
    <name type="scientific">Wickerhamomyces pijperi</name>
    <name type="common">Yeast</name>
    <name type="synonym">Pichia pijperi</name>
    <dbReference type="NCBI Taxonomy" id="599730"/>
    <lineage>
        <taxon>Eukaryota</taxon>
        <taxon>Fungi</taxon>
        <taxon>Dikarya</taxon>
        <taxon>Ascomycota</taxon>
        <taxon>Saccharomycotina</taxon>
        <taxon>Saccharomycetes</taxon>
        <taxon>Phaffomycetales</taxon>
        <taxon>Wickerhamomycetaceae</taxon>
        <taxon>Wickerhamomyces</taxon>
    </lineage>
</organism>
<sequence>MSSSDQQAPSTVEIFDSFLPLPFRILSLLNLAAWLWYLTLEITNSYQIKLLSLLKLHDEYPHTVSNANLFVARTFRGEIVRASVISTVGYLAYLLAHEIMGGMGIFWDCYGLILIAVFLLSFVLNSGPGSLRLRQTLKRVLIGDIDSINLRTNDILVSDTMISYGKVFIDLGVVMCQIISGESCFPALTTDEKNIDRSCGKNIALEFLVGSIPILIRMKQCSYEFKISGFMNKGHMFNFIKYSISLVFLFVTVFLTQHSSYASMWKLISFVNSCYGFYWDLNRDWNLFGSGYTLRSKRLYPVIFYYAAIGFDFFGRFVWLFKLTSTDRYLNVILYQSEVGVYLLQILEITRRFVWILVKCEIDYIVMDPLDRKADDVEMSSLPK</sequence>
<evidence type="ECO:0000256" key="5">
    <source>
        <dbReference type="SAM" id="Phobius"/>
    </source>
</evidence>
<keyword evidence="4 5" id="KW-0472">Membrane</keyword>
<feature type="transmembrane region" description="Helical" evidence="5">
    <location>
        <begin position="21"/>
        <end position="40"/>
    </location>
</feature>
<reference evidence="7" key="1">
    <citation type="journal article" date="2021" name="Open Biol.">
        <title>Shared evolutionary footprints suggest mitochondrial oxidative damage underlies multiple complex I losses in fungi.</title>
        <authorList>
            <person name="Schikora-Tamarit M.A."/>
            <person name="Marcet-Houben M."/>
            <person name="Nosek J."/>
            <person name="Gabaldon T."/>
        </authorList>
    </citation>
    <scope>NUCLEOTIDE SEQUENCE</scope>
    <source>
        <strain evidence="7">CBS2887</strain>
    </source>
</reference>
<keyword evidence="8" id="KW-1185">Reference proteome</keyword>
<evidence type="ECO:0000256" key="1">
    <source>
        <dbReference type="ARBA" id="ARBA00004141"/>
    </source>
</evidence>
<evidence type="ECO:0000256" key="3">
    <source>
        <dbReference type="ARBA" id="ARBA00022989"/>
    </source>
</evidence>
<dbReference type="PANTHER" id="PTHR10783">
    <property type="entry name" value="XENOTROPIC AND POLYTROPIC RETROVIRUS RECEPTOR 1-RELATED"/>
    <property type="match status" value="1"/>
</dbReference>
<dbReference type="GO" id="GO:0005737">
    <property type="term" value="C:cytoplasm"/>
    <property type="evidence" value="ECO:0007669"/>
    <property type="project" value="TreeGrafter"/>
</dbReference>
<name>A0A9P8Q6X9_WICPI</name>
<dbReference type="Pfam" id="PF03124">
    <property type="entry name" value="EXS"/>
    <property type="match status" value="1"/>
</dbReference>
<dbReference type="InterPro" id="IPR004342">
    <property type="entry name" value="EXS_C"/>
</dbReference>
<evidence type="ECO:0000256" key="2">
    <source>
        <dbReference type="ARBA" id="ARBA00022692"/>
    </source>
</evidence>
<reference evidence="7" key="2">
    <citation type="submission" date="2021-01" db="EMBL/GenBank/DDBJ databases">
        <authorList>
            <person name="Schikora-Tamarit M.A."/>
        </authorList>
    </citation>
    <scope>NUCLEOTIDE SEQUENCE</scope>
    <source>
        <strain evidence="7">CBS2887</strain>
    </source>
</reference>
<evidence type="ECO:0000313" key="7">
    <source>
        <dbReference type="EMBL" id="KAH3685313.1"/>
    </source>
</evidence>
<dbReference type="PANTHER" id="PTHR10783:SF46">
    <property type="entry name" value="PROTEIN ERD1 HOMOLOG 2"/>
    <property type="match status" value="1"/>
</dbReference>
<dbReference type="Proteomes" id="UP000774326">
    <property type="component" value="Unassembled WGS sequence"/>
</dbReference>
<evidence type="ECO:0000259" key="6">
    <source>
        <dbReference type="PROSITE" id="PS51380"/>
    </source>
</evidence>
<proteinExistence type="predicted"/>
<accession>A0A9P8Q6X9</accession>
<keyword evidence="2 5" id="KW-0812">Transmembrane</keyword>
<dbReference type="EMBL" id="JAEUBG010002057">
    <property type="protein sequence ID" value="KAH3685313.1"/>
    <property type="molecule type" value="Genomic_DNA"/>
</dbReference>
<comment type="caution">
    <text evidence="7">The sequence shown here is derived from an EMBL/GenBank/DDBJ whole genome shotgun (WGS) entry which is preliminary data.</text>
</comment>
<dbReference type="GO" id="GO:0016020">
    <property type="term" value="C:membrane"/>
    <property type="evidence" value="ECO:0007669"/>
    <property type="project" value="UniProtKB-SubCell"/>
</dbReference>
<evidence type="ECO:0000256" key="4">
    <source>
        <dbReference type="ARBA" id="ARBA00023136"/>
    </source>
</evidence>
<dbReference type="AlphaFoldDB" id="A0A9P8Q6X9"/>
<feature type="transmembrane region" description="Helical" evidence="5">
    <location>
        <begin position="302"/>
        <end position="321"/>
    </location>
</feature>
<dbReference type="PROSITE" id="PS51380">
    <property type="entry name" value="EXS"/>
    <property type="match status" value="1"/>
</dbReference>